<dbReference type="EMBL" id="KB445564">
    <property type="protein sequence ID" value="EMC91456.1"/>
    <property type="molecule type" value="Genomic_DNA"/>
</dbReference>
<keyword evidence="3" id="KW-1185">Reference proteome</keyword>
<evidence type="ECO:0000313" key="3">
    <source>
        <dbReference type="Proteomes" id="UP000011761"/>
    </source>
</evidence>
<dbReference type="InterPro" id="IPR029071">
    <property type="entry name" value="Ubiquitin-like_domsf"/>
</dbReference>
<name>M2M4E3_BAUPA</name>
<dbReference type="GeneID" id="19111903"/>
<feature type="region of interest" description="Disordered" evidence="1">
    <location>
        <begin position="1"/>
        <end position="22"/>
    </location>
</feature>
<dbReference type="AlphaFoldDB" id="M2M4E3"/>
<dbReference type="RefSeq" id="XP_007681766.1">
    <property type="nucleotide sequence ID" value="XM_007683576.1"/>
</dbReference>
<dbReference type="Proteomes" id="UP000011761">
    <property type="component" value="Unassembled WGS sequence"/>
</dbReference>
<dbReference type="SUPFAM" id="SSF54236">
    <property type="entry name" value="Ubiquitin-like"/>
    <property type="match status" value="1"/>
</dbReference>
<sequence>MTESADRGEAVPVTTAGTPPPSDQRITLIIRYETEDTKLIVNKVYQRWDHVLEEYEDRTGISRYTVNSVLLNGGLLPRGVAAYDISLQDLGIVDGAIILADPISTGAEPKRITVLFSDYDAEENLPIYISAQATFFDLLKDFGGVSAVRSVEDNIYKCYPPYSSYIHNAEEPSGRFIMKGTERDRLGMQLNELHTTDNIEIVVEPTYYNFEITIRDTMNREVNLTASNTTTLLGLEDMYCGETGIAAGTVEFTLFGRALYISDDKLCEITGIKDHSVLEAAPKAERGSNSGWEVDLATGR</sequence>
<accession>M2M4E3</accession>
<evidence type="ECO:0008006" key="4">
    <source>
        <dbReference type="Google" id="ProtNLM"/>
    </source>
</evidence>
<evidence type="ECO:0000256" key="1">
    <source>
        <dbReference type="SAM" id="MobiDB-lite"/>
    </source>
</evidence>
<dbReference type="KEGG" id="bcom:BAUCODRAFT_329437"/>
<organism evidence="2 3">
    <name type="scientific">Baudoinia panamericana (strain UAMH 10762)</name>
    <name type="common">Angels' share fungus</name>
    <name type="synonym">Baudoinia compniacensis (strain UAMH 10762)</name>
    <dbReference type="NCBI Taxonomy" id="717646"/>
    <lineage>
        <taxon>Eukaryota</taxon>
        <taxon>Fungi</taxon>
        <taxon>Dikarya</taxon>
        <taxon>Ascomycota</taxon>
        <taxon>Pezizomycotina</taxon>
        <taxon>Dothideomycetes</taxon>
        <taxon>Dothideomycetidae</taxon>
        <taxon>Mycosphaerellales</taxon>
        <taxon>Teratosphaeriaceae</taxon>
        <taxon>Baudoinia</taxon>
    </lineage>
</organism>
<gene>
    <name evidence="2" type="ORF">BAUCODRAFT_329437</name>
</gene>
<reference evidence="2 3" key="1">
    <citation type="journal article" date="2012" name="PLoS Pathog.">
        <title>Diverse lifestyles and strategies of plant pathogenesis encoded in the genomes of eighteen Dothideomycetes fungi.</title>
        <authorList>
            <person name="Ohm R.A."/>
            <person name="Feau N."/>
            <person name="Henrissat B."/>
            <person name="Schoch C.L."/>
            <person name="Horwitz B.A."/>
            <person name="Barry K.W."/>
            <person name="Condon B.J."/>
            <person name="Copeland A.C."/>
            <person name="Dhillon B."/>
            <person name="Glaser F."/>
            <person name="Hesse C.N."/>
            <person name="Kosti I."/>
            <person name="LaButti K."/>
            <person name="Lindquist E.A."/>
            <person name="Lucas S."/>
            <person name="Salamov A.A."/>
            <person name="Bradshaw R.E."/>
            <person name="Ciuffetti L."/>
            <person name="Hamelin R.C."/>
            <person name="Kema G.H.J."/>
            <person name="Lawrence C."/>
            <person name="Scott J.A."/>
            <person name="Spatafora J.W."/>
            <person name="Turgeon B.G."/>
            <person name="de Wit P.J.G.M."/>
            <person name="Zhong S."/>
            <person name="Goodwin S.B."/>
            <person name="Grigoriev I.V."/>
        </authorList>
    </citation>
    <scope>NUCLEOTIDE SEQUENCE [LARGE SCALE GENOMIC DNA]</scope>
    <source>
        <strain evidence="2 3">UAMH 10762</strain>
    </source>
</reference>
<proteinExistence type="predicted"/>
<dbReference type="HOGENOM" id="CLU_927449_0_0_1"/>
<protein>
    <recommendedName>
        <fullName evidence="4">Ubiquitin-like domain-containing protein</fullName>
    </recommendedName>
</protein>
<evidence type="ECO:0000313" key="2">
    <source>
        <dbReference type="EMBL" id="EMC91456.1"/>
    </source>
</evidence>